<dbReference type="FunFam" id="3.40.50.300:FF:000299">
    <property type="entry name" value="ABC transporter ATP-binding protein/permease"/>
    <property type="match status" value="1"/>
</dbReference>
<feature type="transmembrane region" description="Helical" evidence="10">
    <location>
        <begin position="105"/>
        <end position="126"/>
    </location>
</feature>
<dbReference type="Proteomes" id="UP000009235">
    <property type="component" value="Chromosome"/>
</dbReference>
<dbReference type="InterPro" id="IPR039421">
    <property type="entry name" value="Type_1_exporter"/>
</dbReference>
<feature type="transmembrane region" description="Helical" evidence="10">
    <location>
        <begin position="326"/>
        <end position="347"/>
    </location>
</feature>
<evidence type="ECO:0000256" key="2">
    <source>
        <dbReference type="ARBA" id="ARBA00022448"/>
    </source>
</evidence>
<keyword evidence="7 10" id="KW-1133">Transmembrane helix</keyword>
<keyword evidence="3" id="KW-1003">Cell membrane</keyword>
<feature type="transmembrane region" description="Helical" evidence="10">
    <location>
        <begin position="69"/>
        <end position="93"/>
    </location>
</feature>
<keyword evidence="2" id="KW-0813">Transport</keyword>
<keyword evidence="4 10" id="KW-0812">Transmembrane</keyword>
<organism evidence="13 14">
    <name type="scientific">Hoyosella subflava (strain DSM 45089 / JCM 17490 / NBRC 109087 / DQS3-9A1)</name>
    <name type="common">Amycolicicoccus subflavus</name>
    <dbReference type="NCBI Taxonomy" id="443218"/>
    <lineage>
        <taxon>Bacteria</taxon>
        <taxon>Bacillati</taxon>
        <taxon>Actinomycetota</taxon>
        <taxon>Actinomycetes</taxon>
        <taxon>Mycobacteriales</taxon>
        <taxon>Hoyosellaceae</taxon>
        <taxon>Hoyosella</taxon>
    </lineage>
</organism>
<comment type="similarity">
    <text evidence="9">Belongs to the ABC transporter superfamily. Lipid exporter (TC 3.A.1.106) family.</text>
</comment>
<dbReference type="InterPro" id="IPR017871">
    <property type="entry name" value="ABC_transporter-like_CS"/>
</dbReference>
<dbReference type="InterPro" id="IPR027417">
    <property type="entry name" value="P-loop_NTPase"/>
</dbReference>
<evidence type="ECO:0000259" key="12">
    <source>
        <dbReference type="PROSITE" id="PS50929"/>
    </source>
</evidence>
<keyword evidence="5" id="KW-0547">Nucleotide-binding</keyword>
<evidence type="ECO:0000256" key="9">
    <source>
        <dbReference type="ARBA" id="ARBA00061644"/>
    </source>
</evidence>
<comment type="subcellular location">
    <subcellularLocation>
        <location evidence="1">Cell membrane</location>
        <topology evidence="1">Multi-pass membrane protein</topology>
    </subcellularLocation>
</comment>
<dbReference type="Pfam" id="PF00005">
    <property type="entry name" value="ABC_tran"/>
    <property type="match status" value="1"/>
</dbReference>
<dbReference type="SMART" id="SM00382">
    <property type="entry name" value="AAA"/>
    <property type="match status" value="1"/>
</dbReference>
<dbReference type="SUPFAM" id="SSF52540">
    <property type="entry name" value="P-loop containing nucleoside triphosphate hydrolases"/>
    <property type="match status" value="1"/>
</dbReference>
<dbReference type="STRING" id="443218.AS9A_4262"/>
<evidence type="ECO:0000256" key="4">
    <source>
        <dbReference type="ARBA" id="ARBA00022692"/>
    </source>
</evidence>
<dbReference type="PROSITE" id="PS50893">
    <property type="entry name" value="ABC_TRANSPORTER_2"/>
    <property type="match status" value="1"/>
</dbReference>
<dbReference type="GO" id="GO:0005524">
    <property type="term" value="F:ATP binding"/>
    <property type="evidence" value="ECO:0007669"/>
    <property type="project" value="UniProtKB-KW"/>
</dbReference>
<reference evidence="13 14" key="1">
    <citation type="journal article" date="2011" name="J. Bacteriol.">
        <title>Complete genome sequence of Amycolicicoccus subflavus DQS3-9A1T, an actinomycete isolated from crude oil-polluted soil.</title>
        <authorList>
            <person name="Cai M."/>
            <person name="Chen W.M."/>
            <person name="Nie Y."/>
            <person name="Chi C.Q."/>
            <person name="Wang Y.N."/>
            <person name="Tang Y.Q."/>
            <person name="Li G.Y."/>
            <person name="Wu X.L."/>
        </authorList>
    </citation>
    <scope>NUCLEOTIDE SEQUENCE [LARGE SCALE GENOMIC DNA]</scope>
    <source>
        <strain evidence="14">DSM 45089 / DQS3-9A1</strain>
    </source>
</reference>
<dbReference type="InterPro" id="IPR036640">
    <property type="entry name" value="ABC1_TM_sf"/>
</dbReference>
<dbReference type="Gene3D" id="1.20.1560.10">
    <property type="entry name" value="ABC transporter type 1, transmembrane domain"/>
    <property type="match status" value="1"/>
</dbReference>
<dbReference type="PROSITE" id="PS50929">
    <property type="entry name" value="ABC_TM1F"/>
    <property type="match status" value="1"/>
</dbReference>
<sequence length="620" mass="65845">MMPPSGRHRSSLVGPRITTITSATEFDEAYSKIALTFEPGASFGVHERPRRDPEFLRLMRLLGLSSRGVILAVITGLLITVPTTAAAVLTAIFVEEVLRAGNDNWIVPVLVIGTVVLVLSFALTLLQQLLLTRVRIVVSIRMSATFLSHLLRLPIRFFDARSPGGLVTRVQLNSQLAGLVSGQLATAAISALTMVIFAAVLIVVSTPLALAAIAMAALNAIALVAVSRARIAVNQNLQQTLIQLSGYTFLGIGMIDGIKATGAQDEYFARWAGIQARAVNAQQRLGVLTQGLLAVPVLLASLNVVVILGLGGMLVITQRLSLSELIAFHVLAASFFAPIGQVVSVASQFQNASAWLMQIDDVLQQPTAVREDEPVKVATGKLTGKVELKDITFGYVTTDPPLVENLSLVLEPGARVALVGVSGSGKSTIAGLVAGIHEPWSGQILFDGRPRAEVPRAVMTASLGKVDQSIMLFSATVAENIALFSEGVAATDIATAANDACIADDIEAKSGGFAHVLSEGGNNLSGGQRQRLEIARVLASSPTILILDEATSALDTITEAQIDSNLRRRGCTCLIVAHRLSTIRDCDQILVLENGKVIESGTHDELIRHRGRYLDLVSHD</sequence>
<dbReference type="HOGENOM" id="CLU_000604_84_3_11"/>
<evidence type="ECO:0000259" key="11">
    <source>
        <dbReference type="PROSITE" id="PS50893"/>
    </source>
</evidence>
<name>F6EL32_HOYSD</name>
<dbReference type="AlphaFoldDB" id="F6EL32"/>
<dbReference type="GO" id="GO:0015421">
    <property type="term" value="F:ABC-type oligopeptide transporter activity"/>
    <property type="evidence" value="ECO:0007669"/>
    <property type="project" value="TreeGrafter"/>
</dbReference>
<protein>
    <submittedName>
        <fullName evidence="13">ABC transporter-like protein</fullName>
    </submittedName>
</protein>
<dbReference type="InterPro" id="IPR003439">
    <property type="entry name" value="ABC_transporter-like_ATP-bd"/>
</dbReference>
<proteinExistence type="inferred from homology"/>
<dbReference type="Pfam" id="PF00664">
    <property type="entry name" value="ABC_membrane"/>
    <property type="match status" value="1"/>
</dbReference>
<evidence type="ECO:0000256" key="6">
    <source>
        <dbReference type="ARBA" id="ARBA00022840"/>
    </source>
</evidence>
<evidence type="ECO:0000313" key="13">
    <source>
        <dbReference type="EMBL" id="AEF42695.1"/>
    </source>
</evidence>
<evidence type="ECO:0000256" key="1">
    <source>
        <dbReference type="ARBA" id="ARBA00004651"/>
    </source>
</evidence>
<keyword evidence="6" id="KW-0067">ATP-binding</keyword>
<dbReference type="eggNOG" id="COG2274">
    <property type="taxonomic scope" value="Bacteria"/>
</dbReference>
<dbReference type="SUPFAM" id="SSF90123">
    <property type="entry name" value="ABC transporter transmembrane region"/>
    <property type="match status" value="1"/>
</dbReference>
<evidence type="ECO:0000256" key="5">
    <source>
        <dbReference type="ARBA" id="ARBA00022741"/>
    </source>
</evidence>
<evidence type="ECO:0000256" key="7">
    <source>
        <dbReference type="ARBA" id="ARBA00022989"/>
    </source>
</evidence>
<gene>
    <name evidence="13" type="ordered locus">AS9A_4262</name>
</gene>
<dbReference type="Gene3D" id="3.40.50.300">
    <property type="entry name" value="P-loop containing nucleotide triphosphate hydrolases"/>
    <property type="match status" value="1"/>
</dbReference>
<feature type="transmembrane region" description="Helical" evidence="10">
    <location>
        <begin position="176"/>
        <end position="202"/>
    </location>
</feature>
<feature type="domain" description="ABC transporter" evidence="11">
    <location>
        <begin position="386"/>
        <end position="619"/>
    </location>
</feature>
<dbReference type="GO" id="GO:0005886">
    <property type="term" value="C:plasma membrane"/>
    <property type="evidence" value="ECO:0007669"/>
    <property type="project" value="UniProtKB-SubCell"/>
</dbReference>
<dbReference type="GO" id="GO:0016887">
    <property type="term" value="F:ATP hydrolysis activity"/>
    <property type="evidence" value="ECO:0007669"/>
    <property type="project" value="InterPro"/>
</dbReference>
<dbReference type="PROSITE" id="PS00211">
    <property type="entry name" value="ABC_TRANSPORTER_1"/>
    <property type="match status" value="1"/>
</dbReference>
<evidence type="ECO:0000256" key="8">
    <source>
        <dbReference type="ARBA" id="ARBA00023136"/>
    </source>
</evidence>
<keyword evidence="8 10" id="KW-0472">Membrane</keyword>
<feature type="transmembrane region" description="Helical" evidence="10">
    <location>
        <begin position="208"/>
        <end position="226"/>
    </location>
</feature>
<accession>F6EL32</accession>
<dbReference type="EMBL" id="CP002786">
    <property type="protein sequence ID" value="AEF42695.1"/>
    <property type="molecule type" value="Genomic_DNA"/>
</dbReference>
<dbReference type="KEGG" id="asd:AS9A_4262"/>
<feature type="domain" description="ABC transmembrane type-1" evidence="12">
    <location>
        <begin position="70"/>
        <end position="351"/>
    </location>
</feature>
<keyword evidence="14" id="KW-1185">Reference proteome</keyword>
<dbReference type="PANTHER" id="PTHR43394">
    <property type="entry name" value="ATP-DEPENDENT PERMEASE MDL1, MITOCHONDRIAL"/>
    <property type="match status" value="1"/>
</dbReference>
<evidence type="ECO:0000256" key="3">
    <source>
        <dbReference type="ARBA" id="ARBA00022475"/>
    </source>
</evidence>
<dbReference type="InterPro" id="IPR011527">
    <property type="entry name" value="ABC1_TM_dom"/>
</dbReference>
<evidence type="ECO:0000256" key="10">
    <source>
        <dbReference type="SAM" id="Phobius"/>
    </source>
</evidence>
<dbReference type="InterPro" id="IPR003593">
    <property type="entry name" value="AAA+_ATPase"/>
</dbReference>
<evidence type="ECO:0000313" key="14">
    <source>
        <dbReference type="Proteomes" id="UP000009235"/>
    </source>
</evidence>
<feature type="transmembrane region" description="Helical" evidence="10">
    <location>
        <begin position="292"/>
        <end position="314"/>
    </location>
</feature>
<dbReference type="PANTHER" id="PTHR43394:SF1">
    <property type="entry name" value="ATP-BINDING CASSETTE SUB-FAMILY B MEMBER 10, MITOCHONDRIAL"/>
    <property type="match status" value="1"/>
</dbReference>